<evidence type="ECO:0000256" key="1">
    <source>
        <dbReference type="ARBA" id="ARBA00035112"/>
    </source>
</evidence>
<reference evidence="3" key="1">
    <citation type="submission" date="2020-04" db="EMBL/GenBank/DDBJ databases">
        <title>Draft genome resource of the tomato pathogen Pseudocercospora fuligena.</title>
        <authorList>
            <person name="Zaccaron A."/>
        </authorList>
    </citation>
    <scope>NUCLEOTIDE SEQUENCE</scope>
    <source>
        <strain evidence="3">PF001</strain>
    </source>
</reference>
<dbReference type="PANTHER" id="PTHR33365:SF14">
    <property type="entry name" value="TAT PATHWAY SIGNAL SEQUENCE"/>
    <property type="match status" value="1"/>
</dbReference>
<evidence type="ECO:0008006" key="5">
    <source>
        <dbReference type="Google" id="ProtNLM"/>
    </source>
</evidence>
<keyword evidence="2" id="KW-1133">Transmembrane helix</keyword>
<evidence type="ECO:0000313" key="3">
    <source>
        <dbReference type="EMBL" id="KAF7191497.1"/>
    </source>
</evidence>
<keyword evidence="2" id="KW-0812">Transmembrane</keyword>
<feature type="transmembrane region" description="Helical" evidence="2">
    <location>
        <begin position="49"/>
        <end position="68"/>
    </location>
</feature>
<name>A0A8H6RJ11_9PEZI</name>
<gene>
    <name evidence="3" type="ORF">HII31_06999</name>
</gene>
<dbReference type="Proteomes" id="UP000660729">
    <property type="component" value="Unassembled WGS sequence"/>
</dbReference>
<proteinExistence type="inferred from homology"/>
<dbReference type="GO" id="GO:0043386">
    <property type="term" value="P:mycotoxin biosynthetic process"/>
    <property type="evidence" value="ECO:0007669"/>
    <property type="project" value="InterPro"/>
</dbReference>
<organism evidence="3 4">
    <name type="scientific">Pseudocercospora fuligena</name>
    <dbReference type="NCBI Taxonomy" id="685502"/>
    <lineage>
        <taxon>Eukaryota</taxon>
        <taxon>Fungi</taxon>
        <taxon>Dikarya</taxon>
        <taxon>Ascomycota</taxon>
        <taxon>Pezizomycotina</taxon>
        <taxon>Dothideomycetes</taxon>
        <taxon>Dothideomycetidae</taxon>
        <taxon>Mycosphaerellales</taxon>
        <taxon>Mycosphaerellaceae</taxon>
        <taxon>Pseudocercospora</taxon>
    </lineage>
</organism>
<protein>
    <recommendedName>
        <fullName evidence="5">Tat pathway signal sequence</fullName>
    </recommendedName>
</protein>
<dbReference type="AlphaFoldDB" id="A0A8H6RJ11"/>
<keyword evidence="4" id="KW-1185">Reference proteome</keyword>
<dbReference type="EMBL" id="JABCIY010000157">
    <property type="protein sequence ID" value="KAF7191497.1"/>
    <property type="molecule type" value="Genomic_DNA"/>
</dbReference>
<dbReference type="OrthoDB" id="3634002at2759"/>
<comment type="similarity">
    <text evidence="1">Belongs to the ustYa family.</text>
</comment>
<evidence type="ECO:0000256" key="2">
    <source>
        <dbReference type="SAM" id="Phobius"/>
    </source>
</evidence>
<keyword evidence="2" id="KW-0472">Membrane</keyword>
<dbReference type="Pfam" id="PF11807">
    <property type="entry name" value="UstYa"/>
    <property type="match status" value="1"/>
</dbReference>
<dbReference type="PANTHER" id="PTHR33365">
    <property type="entry name" value="YALI0B05434P"/>
    <property type="match status" value="1"/>
</dbReference>
<evidence type="ECO:0000313" key="4">
    <source>
        <dbReference type="Proteomes" id="UP000660729"/>
    </source>
</evidence>
<dbReference type="InterPro" id="IPR021765">
    <property type="entry name" value="UstYa-like"/>
</dbReference>
<sequence length="298" mass="34586">MKPMRGPALLHSMRIVEKVSHEWEDPLLDHEEGHLIQRTDLGVSYRRRFIISVLNGIVFAASVVLFAISSSPFHGRNAALKEISLYSPILTDIELDLHTVTFNGSLFPGSDPSPWRQLPGPVSDAAWAEFESIHTLVLTREEILRMGKDPALVAKYSDSYWHLGDDAYIGALDVFHQVHCLNTIRHKVFENYNQTSTRVSEDKMHWIHLQHCVDMLMQHLLCTADTGMLTYKWMKGAENPHPDMSVNRKCKDWRQLVEYRDARKVDPSMYLEYERPDDAVEGEWPEEYLEYLREKQEH</sequence>
<accession>A0A8H6RJ11</accession>
<comment type="caution">
    <text evidence="3">The sequence shown here is derived from an EMBL/GenBank/DDBJ whole genome shotgun (WGS) entry which is preliminary data.</text>
</comment>